<feature type="signal peptide" evidence="2">
    <location>
        <begin position="1"/>
        <end position="21"/>
    </location>
</feature>
<dbReference type="EMBL" id="PFAN01000126">
    <property type="protein sequence ID" value="PIR94741.1"/>
    <property type="molecule type" value="Genomic_DNA"/>
</dbReference>
<sequence length="112" mass="12492">MPKYIILFLSLFMIVSGCSLNKNSAVSGTVINGKAQLGDINFKEGEVLTKINELKNGNMDNQNTTQAQSEGEDQLQQDNLLQKYNQALIITNFGNIKVQFYNEDSPITVNNF</sequence>
<organism evidence="3 4">
    <name type="scientific">Candidatus Falkowbacteria bacterium CG10_big_fil_rev_8_21_14_0_10_37_6</name>
    <dbReference type="NCBI Taxonomy" id="1974563"/>
    <lineage>
        <taxon>Bacteria</taxon>
        <taxon>Candidatus Falkowiibacteriota</taxon>
    </lineage>
</organism>
<evidence type="ECO:0000313" key="3">
    <source>
        <dbReference type="EMBL" id="PIR94741.1"/>
    </source>
</evidence>
<feature type="region of interest" description="Disordered" evidence="1">
    <location>
        <begin position="56"/>
        <end position="75"/>
    </location>
</feature>
<dbReference type="AlphaFoldDB" id="A0A2H0V6R7"/>
<gene>
    <name evidence="3" type="ORF">COT95_02570</name>
</gene>
<proteinExistence type="predicted"/>
<protein>
    <submittedName>
        <fullName evidence="3">Uncharacterized protein</fullName>
    </submittedName>
</protein>
<keyword evidence="2" id="KW-0732">Signal</keyword>
<reference evidence="4" key="1">
    <citation type="submission" date="2017-09" db="EMBL/GenBank/DDBJ databases">
        <title>Depth-based differentiation of microbial function through sediment-hosted aquifers and enrichment of novel symbionts in the deep terrestrial subsurface.</title>
        <authorList>
            <person name="Probst A.J."/>
            <person name="Ladd B."/>
            <person name="Jarett J.K."/>
            <person name="Geller-Mcgrath D.E."/>
            <person name="Sieber C.M.K."/>
            <person name="Emerson J.B."/>
            <person name="Anantharaman K."/>
            <person name="Thomas B.C."/>
            <person name="Malmstrom R."/>
            <person name="Stieglmeier M."/>
            <person name="Klingl A."/>
            <person name="Woyke T."/>
            <person name="Ryan C.M."/>
            <person name="Banfield J.F."/>
        </authorList>
    </citation>
    <scope>NUCLEOTIDE SEQUENCE [LARGE SCALE GENOMIC DNA]</scope>
</reference>
<dbReference type="PROSITE" id="PS51257">
    <property type="entry name" value="PROKAR_LIPOPROTEIN"/>
    <property type="match status" value="1"/>
</dbReference>
<dbReference type="Proteomes" id="UP000228614">
    <property type="component" value="Unassembled WGS sequence"/>
</dbReference>
<feature type="chain" id="PRO_5013749107" evidence="2">
    <location>
        <begin position="22"/>
        <end position="112"/>
    </location>
</feature>
<evidence type="ECO:0000256" key="1">
    <source>
        <dbReference type="SAM" id="MobiDB-lite"/>
    </source>
</evidence>
<comment type="caution">
    <text evidence="3">The sequence shown here is derived from an EMBL/GenBank/DDBJ whole genome shotgun (WGS) entry which is preliminary data.</text>
</comment>
<evidence type="ECO:0000256" key="2">
    <source>
        <dbReference type="SAM" id="SignalP"/>
    </source>
</evidence>
<name>A0A2H0V6R7_9BACT</name>
<accession>A0A2H0V6R7</accession>
<evidence type="ECO:0000313" key="4">
    <source>
        <dbReference type="Proteomes" id="UP000228614"/>
    </source>
</evidence>
<feature type="non-terminal residue" evidence="3">
    <location>
        <position position="112"/>
    </location>
</feature>
<feature type="compositionally biased region" description="Polar residues" evidence="1">
    <location>
        <begin position="58"/>
        <end position="69"/>
    </location>
</feature>